<keyword evidence="6" id="KW-1185">Reference proteome</keyword>
<dbReference type="GO" id="GO:0004312">
    <property type="term" value="F:fatty acid synthase activity"/>
    <property type="evidence" value="ECO:0007669"/>
    <property type="project" value="TreeGrafter"/>
</dbReference>
<keyword evidence="2" id="KW-0597">Phosphoprotein</keyword>
<protein>
    <recommendedName>
        <fullName evidence="4">Ketosynthase family 3 (KS3) domain-containing protein</fullName>
    </recommendedName>
</protein>
<evidence type="ECO:0000313" key="5">
    <source>
        <dbReference type="EMBL" id="PFH62206.1"/>
    </source>
</evidence>
<comment type="caution">
    <text evidence="5">The sequence shown here is derived from an EMBL/GenBank/DDBJ whole genome shotgun (WGS) entry which is preliminary data.</text>
</comment>
<dbReference type="GO" id="GO:0044550">
    <property type="term" value="P:secondary metabolite biosynthetic process"/>
    <property type="evidence" value="ECO:0007669"/>
    <property type="project" value="TreeGrafter"/>
</dbReference>
<dbReference type="InterPro" id="IPR020841">
    <property type="entry name" value="PKS_Beta-ketoAc_synthase_dom"/>
</dbReference>
<dbReference type="AlphaFoldDB" id="A0A2A9PN17"/>
<gene>
    <name evidence="5" type="ORF">XA68_14613</name>
</gene>
<keyword evidence="1" id="KW-0596">Phosphopantetheine</keyword>
<feature type="domain" description="Ketosynthase family 3 (KS3)" evidence="4">
    <location>
        <begin position="1"/>
        <end position="170"/>
    </location>
</feature>
<evidence type="ECO:0000256" key="2">
    <source>
        <dbReference type="ARBA" id="ARBA00022553"/>
    </source>
</evidence>
<sequence>MVLQPSRAQHKPRHGLFLFSCGATPGLSKPEERRGFNVGGTNAILMPELQTAMASLHFLSPDCKSMAFDHKANGYARGEGAAVVILKPLSDALREGNVIRAVIRGSGVNQDGKTPGKQLGQYSDGDDPADERLRNNRAVFQGPGRADQSHVRERWLGLSRHTLCRGPWHR</sequence>
<dbReference type="PANTHER" id="PTHR43775">
    <property type="entry name" value="FATTY ACID SYNTHASE"/>
    <property type="match status" value="1"/>
</dbReference>
<dbReference type="PROSITE" id="PS52004">
    <property type="entry name" value="KS3_2"/>
    <property type="match status" value="1"/>
</dbReference>
<dbReference type="Proteomes" id="UP000037136">
    <property type="component" value="Unassembled WGS sequence"/>
</dbReference>
<dbReference type="STRING" id="268505.A0A2A9PN17"/>
<evidence type="ECO:0000256" key="3">
    <source>
        <dbReference type="SAM" id="MobiDB-lite"/>
    </source>
</evidence>
<dbReference type="Pfam" id="PF00109">
    <property type="entry name" value="ketoacyl-synt"/>
    <property type="match status" value="1"/>
</dbReference>
<dbReference type="SUPFAM" id="SSF53901">
    <property type="entry name" value="Thiolase-like"/>
    <property type="match status" value="1"/>
</dbReference>
<accession>A0A2A9PN17</accession>
<dbReference type="InterPro" id="IPR050091">
    <property type="entry name" value="PKS_NRPS_Biosynth_Enz"/>
</dbReference>
<proteinExistence type="predicted"/>
<feature type="region of interest" description="Disordered" evidence="3">
    <location>
        <begin position="107"/>
        <end position="128"/>
    </location>
</feature>
<dbReference type="SMART" id="SM00825">
    <property type="entry name" value="PKS_KS"/>
    <property type="match status" value="1"/>
</dbReference>
<dbReference type="Gene3D" id="3.40.47.10">
    <property type="match status" value="1"/>
</dbReference>
<dbReference type="OrthoDB" id="329835at2759"/>
<dbReference type="GO" id="GO:0006633">
    <property type="term" value="P:fatty acid biosynthetic process"/>
    <property type="evidence" value="ECO:0007669"/>
    <property type="project" value="TreeGrafter"/>
</dbReference>
<dbReference type="InterPro" id="IPR014030">
    <property type="entry name" value="Ketoacyl_synth_N"/>
</dbReference>
<evidence type="ECO:0000313" key="6">
    <source>
        <dbReference type="Proteomes" id="UP000037136"/>
    </source>
</evidence>
<name>A0A2A9PN17_OPHUN</name>
<dbReference type="EMBL" id="LAZP02000037">
    <property type="protein sequence ID" value="PFH62206.1"/>
    <property type="molecule type" value="Genomic_DNA"/>
</dbReference>
<dbReference type="InterPro" id="IPR016039">
    <property type="entry name" value="Thiolase-like"/>
</dbReference>
<evidence type="ECO:0000256" key="1">
    <source>
        <dbReference type="ARBA" id="ARBA00022450"/>
    </source>
</evidence>
<evidence type="ECO:0000259" key="4">
    <source>
        <dbReference type="PROSITE" id="PS52004"/>
    </source>
</evidence>
<dbReference type="PANTHER" id="PTHR43775:SF29">
    <property type="entry name" value="ASPERFURANONE POLYKETIDE SYNTHASE AFOG-RELATED"/>
    <property type="match status" value="1"/>
</dbReference>
<organism evidence="5 6">
    <name type="scientific">Ophiocordyceps unilateralis</name>
    <name type="common">Zombie-ant fungus</name>
    <name type="synonym">Torrubia unilateralis</name>
    <dbReference type="NCBI Taxonomy" id="268505"/>
    <lineage>
        <taxon>Eukaryota</taxon>
        <taxon>Fungi</taxon>
        <taxon>Dikarya</taxon>
        <taxon>Ascomycota</taxon>
        <taxon>Pezizomycotina</taxon>
        <taxon>Sordariomycetes</taxon>
        <taxon>Hypocreomycetidae</taxon>
        <taxon>Hypocreales</taxon>
        <taxon>Ophiocordycipitaceae</taxon>
        <taxon>Ophiocordyceps</taxon>
    </lineage>
</organism>
<reference evidence="5 6" key="1">
    <citation type="journal article" date="2015" name="BMC Genomics">
        <title>Gene expression during zombie ant biting behavior reflects the complexity underlying fungal parasitic behavioral manipulation.</title>
        <authorList>
            <person name="de Bekker C."/>
            <person name="Ohm R.A."/>
            <person name="Loreto R.G."/>
            <person name="Sebastian A."/>
            <person name="Albert I."/>
            <person name="Merrow M."/>
            <person name="Brachmann A."/>
            <person name="Hughes D.P."/>
        </authorList>
    </citation>
    <scope>NUCLEOTIDE SEQUENCE [LARGE SCALE GENOMIC DNA]</scope>
    <source>
        <strain evidence="5 6">SC16a</strain>
    </source>
</reference>
<reference evidence="5 6" key="2">
    <citation type="journal article" date="2017" name="Sci. Rep.">
        <title>Ant-infecting Ophiocordyceps genomes reveal a high diversity of potential behavioral manipulation genes and a possible major role for enterotoxins.</title>
        <authorList>
            <person name="de Bekker C."/>
            <person name="Ohm R.A."/>
            <person name="Evans H.C."/>
            <person name="Brachmann A."/>
            <person name="Hughes D.P."/>
        </authorList>
    </citation>
    <scope>NUCLEOTIDE SEQUENCE [LARGE SCALE GENOMIC DNA]</scope>
    <source>
        <strain evidence="5 6">SC16a</strain>
    </source>
</reference>